<organism evidence="1 2">
    <name type="scientific">Vararia minispora EC-137</name>
    <dbReference type="NCBI Taxonomy" id="1314806"/>
    <lineage>
        <taxon>Eukaryota</taxon>
        <taxon>Fungi</taxon>
        <taxon>Dikarya</taxon>
        <taxon>Basidiomycota</taxon>
        <taxon>Agaricomycotina</taxon>
        <taxon>Agaricomycetes</taxon>
        <taxon>Russulales</taxon>
        <taxon>Lachnocladiaceae</taxon>
        <taxon>Vararia</taxon>
    </lineage>
</organism>
<keyword evidence="2" id="KW-1185">Reference proteome</keyword>
<gene>
    <name evidence="1" type="ORF">K488DRAFT_24099</name>
</gene>
<reference evidence="1" key="1">
    <citation type="submission" date="2021-02" db="EMBL/GenBank/DDBJ databases">
        <authorList>
            <consortium name="DOE Joint Genome Institute"/>
            <person name="Ahrendt S."/>
            <person name="Looney B.P."/>
            <person name="Miyauchi S."/>
            <person name="Morin E."/>
            <person name="Drula E."/>
            <person name="Courty P.E."/>
            <person name="Chicoki N."/>
            <person name="Fauchery L."/>
            <person name="Kohler A."/>
            <person name="Kuo A."/>
            <person name="Labutti K."/>
            <person name="Pangilinan J."/>
            <person name="Lipzen A."/>
            <person name="Riley R."/>
            <person name="Andreopoulos W."/>
            <person name="He G."/>
            <person name="Johnson J."/>
            <person name="Barry K.W."/>
            <person name="Grigoriev I.V."/>
            <person name="Nagy L."/>
            <person name="Hibbett D."/>
            <person name="Henrissat B."/>
            <person name="Matheny P.B."/>
            <person name="Labbe J."/>
            <person name="Martin F."/>
        </authorList>
    </citation>
    <scope>NUCLEOTIDE SEQUENCE</scope>
    <source>
        <strain evidence="1">EC-137</strain>
    </source>
</reference>
<accession>A0ACB8Q7X9</accession>
<evidence type="ECO:0000313" key="2">
    <source>
        <dbReference type="Proteomes" id="UP000814128"/>
    </source>
</evidence>
<sequence>AKHRVWAHIYDTCAARGAQYFVLTNYTQWVFGAFSPGLTRAWVCATPYFDDRDPGVLELLLYWIATAL</sequence>
<reference evidence="1" key="2">
    <citation type="journal article" date="2022" name="New Phytol.">
        <title>Evolutionary transition to the ectomycorrhizal habit in the genomes of a hyperdiverse lineage of mushroom-forming fungi.</title>
        <authorList>
            <person name="Looney B."/>
            <person name="Miyauchi S."/>
            <person name="Morin E."/>
            <person name="Drula E."/>
            <person name="Courty P.E."/>
            <person name="Kohler A."/>
            <person name="Kuo A."/>
            <person name="LaButti K."/>
            <person name="Pangilinan J."/>
            <person name="Lipzen A."/>
            <person name="Riley R."/>
            <person name="Andreopoulos W."/>
            <person name="He G."/>
            <person name="Johnson J."/>
            <person name="Nolan M."/>
            <person name="Tritt A."/>
            <person name="Barry K.W."/>
            <person name="Grigoriev I.V."/>
            <person name="Nagy L.G."/>
            <person name="Hibbett D."/>
            <person name="Henrissat B."/>
            <person name="Matheny P.B."/>
            <person name="Labbe J."/>
            <person name="Martin F.M."/>
        </authorList>
    </citation>
    <scope>NUCLEOTIDE SEQUENCE</scope>
    <source>
        <strain evidence="1">EC-137</strain>
    </source>
</reference>
<proteinExistence type="predicted"/>
<dbReference type="Proteomes" id="UP000814128">
    <property type="component" value="Unassembled WGS sequence"/>
</dbReference>
<feature type="non-terminal residue" evidence="1">
    <location>
        <position position="1"/>
    </location>
</feature>
<dbReference type="EMBL" id="MU273822">
    <property type="protein sequence ID" value="KAI0027905.1"/>
    <property type="molecule type" value="Genomic_DNA"/>
</dbReference>
<evidence type="ECO:0000313" key="1">
    <source>
        <dbReference type="EMBL" id="KAI0027905.1"/>
    </source>
</evidence>
<protein>
    <submittedName>
        <fullName evidence="1">Uncharacterized protein</fullName>
    </submittedName>
</protein>
<feature type="non-terminal residue" evidence="1">
    <location>
        <position position="68"/>
    </location>
</feature>
<comment type="caution">
    <text evidence="1">The sequence shown here is derived from an EMBL/GenBank/DDBJ whole genome shotgun (WGS) entry which is preliminary data.</text>
</comment>
<name>A0ACB8Q7X9_9AGAM</name>